<keyword evidence="2" id="KW-0472">Membrane</keyword>
<sequence>MFVDNTLLMDASLCQEGRRGPGENTEAICQSRRGGTIDVGELADRFTKGSLADIELDENWVNFIKKDMSTEQAYGTIGKVDLELPNGITLAQFPLAVVNQGQDHNMAHLGLGPNSVFLKALAEDANMGPALGFGLDVGSQFVSAPRPGNLVVQGYDANSIGGRWYNHTINHRAPDPGERVCPLQVTVEEMTILFTNGSMSPNMLGEGSERSTPAACIEPYDNYPRFPARAYDRFIEYTGWGECCRDVKPDKDLYVVEPGFLFPNNLAFNGSLVIRLAGGMVVEIPPEEMSRPLRGINPSGKRVLQENITEVAVFSEDTDAPLNKMALGRSFLSQVYLLVDYKADQFRLAAINKGSTSAEPTSFGANSTIVCEEEGSELNGRTIGFIAAFTVVALLLLVIGLIWYFRYFKHHRQPFQSVSSHGTQQTSSGFSRPVQGSGLPLVQDNGSCKIGVDETVEVEEGATEAFQPLRPLPVDQETTGARSMGAPSLVL</sequence>
<keyword evidence="4" id="KW-1185">Reference proteome</keyword>
<accession>A0A6A6UXA4</accession>
<keyword evidence="2" id="KW-1133">Transmembrane helix</keyword>
<evidence type="ECO:0000256" key="2">
    <source>
        <dbReference type="SAM" id="Phobius"/>
    </source>
</evidence>
<dbReference type="EMBL" id="MU006610">
    <property type="protein sequence ID" value="KAF2742343.1"/>
    <property type="molecule type" value="Genomic_DNA"/>
</dbReference>
<proteinExistence type="predicted"/>
<dbReference type="Gene3D" id="2.40.70.10">
    <property type="entry name" value="Acid Proteases"/>
    <property type="match status" value="1"/>
</dbReference>
<dbReference type="Proteomes" id="UP000799440">
    <property type="component" value="Unassembled WGS sequence"/>
</dbReference>
<gene>
    <name evidence="3" type="ORF">M011DRAFT_481739</name>
</gene>
<feature type="region of interest" description="Disordered" evidence="1">
    <location>
        <begin position="470"/>
        <end position="491"/>
    </location>
</feature>
<evidence type="ECO:0000313" key="3">
    <source>
        <dbReference type="EMBL" id="KAF2742343.1"/>
    </source>
</evidence>
<evidence type="ECO:0008006" key="5">
    <source>
        <dbReference type="Google" id="ProtNLM"/>
    </source>
</evidence>
<organism evidence="3 4">
    <name type="scientific">Sporormia fimetaria CBS 119925</name>
    <dbReference type="NCBI Taxonomy" id="1340428"/>
    <lineage>
        <taxon>Eukaryota</taxon>
        <taxon>Fungi</taxon>
        <taxon>Dikarya</taxon>
        <taxon>Ascomycota</taxon>
        <taxon>Pezizomycotina</taxon>
        <taxon>Dothideomycetes</taxon>
        <taxon>Pleosporomycetidae</taxon>
        <taxon>Pleosporales</taxon>
        <taxon>Sporormiaceae</taxon>
        <taxon>Sporormia</taxon>
    </lineage>
</organism>
<keyword evidence="2" id="KW-0812">Transmembrane</keyword>
<dbReference type="AlphaFoldDB" id="A0A6A6UXA4"/>
<evidence type="ECO:0000313" key="4">
    <source>
        <dbReference type="Proteomes" id="UP000799440"/>
    </source>
</evidence>
<protein>
    <recommendedName>
        <fullName evidence="5">Acid protease</fullName>
    </recommendedName>
</protein>
<dbReference type="InterPro" id="IPR021109">
    <property type="entry name" value="Peptidase_aspartic_dom_sf"/>
</dbReference>
<evidence type="ECO:0000256" key="1">
    <source>
        <dbReference type="SAM" id="MobiDB-lite"/>
    </source>
</evidence>
<reference evidence="3" key="1">
    <citation type="journal article" date="2020" name="Stud. Mycol.">
        <title>101 Dothideomycetes genomes: a test case for predicting lifestyles and emergence of pathogens.</title>
        <authorList>
            <person name="Haridas S."/>
            <person name="Albert R."/>
            <person name="Binder M."/>
            <person name="Bloem J."/>
            <person name="Labutti K."/>
            <person name="Salamov A."/>
            <person name="Andreopoulos B."/>
            <person name="Baker S."/>
            <person name="Barry K."/>
            <person name="Bills G."/>
            <person name="Bluhm B."/>
            <person name="Cannon C."/>
            <person name="Castanera R."/>
            <person name="Culley D."/>
            <person name="Daum C."/>
            <person name="Ezra D."/>
            <person name="Gonzalez J."/>
            <person name="Henrissat B."/>
            <person name="Kuo A."/>
            <person name="Liang C."/>
            <person name="Lipzen A."/>
            <person name="Lutzoni F."/>
            <person name="Magnuson J."/>
            <person name="Mondo S."/>
            <person name="Nolan M."/>
            <person name="Ohm R."/>
            <person name="Pangilinan J."/>
            <person name="Park H.-J."/>
            <person name="Ramirez L."/>
            <person name="Alfaro M."/>
            <person name="Sun H."/>
            <person name="Tritt A."/>
            <person name="Yoshinaga Y."/>
            <person name="Zwiers L.-H."/>
            <person name="Turgeon B."/>
            <person name="Goodwin S."/>
            <person name="Spatafora J."/>
            <person name="Crous P."/>
            <person name="Grigoriev I."/>
        </authorList>
    </citation>
    <scope>NUCLEOTIDE SEQUENCE</scope>
    <source>
        <strain evidence="3">CBS 119925</strain>
    </source>
</reference>
<feature type="transmembrane region" description="Helical" evidence="2">
    <location>
        <begin position="383"/>
        <end position="405"/>
    </location>
</feature>
<name>A0A6A6UXA4_9PLEO</name>
<dbReference type="SUPFAM" id="SSF50630">
    <property type="entry name" value="Acid proteases"/>
    <property type="match status" value="1"/>
</dbReference>
<dbReference type="OrthoDB" id="5361565at2759"/>